<dbReference type="InterPro" id="IPR018770">
    <property type="entry name" value="ChloroindolylP_hydrolase"/>
</dbReference>
<dbReference type="EMBL" id="QUMW01000009">
    <property type="protein sequence ID" value="REG25565.1"/>
    <property type="molecule type" value="Genomic_DNA"/>
</dbReference>
<reference evidence="3 4" key="1">
    <citation type="submission" date="2018-08" db="EMBL/GenBank/DDBJ databases">
        <title>Genomic Encyclopedia of Type Strains, Phase IV (KMG-IV): sequencing the most valuable type-strain genomes for metagenomic binning, comparative biology and taxonomic classification.</title>
        <authorList>
            <person name="Goeker M."/>
        </authorList>
    </citation>
    <scope>NUCLEOTIDE SEQUENCE [LARGE SCALE GENOMIC DNA]</scope>
    <source>
        <strain evidence="3 4">DSM 17274</strain>
    </source>
</reference>
<dbReference type="OrthoDB" id="2081028at2"/>
<evidence type="ECO:0000256" key="1">
    <source>
        <dbReference type="SAM" id="MobiDB-lite"/>
    </source>
</evidence>
<feature type="region of interest" description="Disordered" evidence="1">
    <location>
        <begin position="208"/>
        <end position="243"/>
    </location>
</feature>
<evidence type="ECO:0000313" key="4">
    <source>
        <dbReference type="Proteomes" id="UP000257076"/>
    </source>
</evidence>
<dbReference type="RefSeq" id="WP_115884255.1">
    <property type="nucleotide sequence ID" value="NZ_CBCSHX010000001.1"/>
</dbReference>
<feature type="transmembrane region" description="Helical" evidence="2">
    <location>
        <begin position="7"/>
        <end position="25"/>
    </location>
</feature>
<proteinExistence type="predicted"/>
<dbReference type="AlphaFoldDB" id="A0A3E0B0V3"/>
<protein>
    <submittedName>
        <fullName evidence="3">5-bromo-4-chloroindolyl phosphate hydrolysis protein</fullName>
    </submittedName>
</protein>
<keyword evidence="4" id="KW-1185">Reference proteome</keyword>
<evidence type="ECO:0000256" key="2">
    <source>
        <dbReference type="SAM" id="Phobius"/>
    </source>
</evidence>
<keyword evidence="2" id="KW-0472">Membrane</keyword>
<accession>A0A3E0B0V3</accession>
<comment type="caution">
    <text evidence="3">The sequence shown here is derived from an EMBL/GenBank/DDBJ whole genome shotgun (WGS) entry which is preliminary data.</text>
</comment>
<keyword evidence="2" id="KW-0812">Transmembrane</keyword>
<evidence type="ECO:0000313" key="3">
    <source>
        <dbReference type="EMBL" id="REG25565.1"/>
    </source>
</evidence>
<keyword evidence="2" id="KW-1133">Transmembrane helix</keyword>
<name>A0A3E0B0V3_9STAP</name>
<dbReference type="Pfam" id="PF10112">
    <property type="entry name" value="Halogen_Hydrol"/>
    <property type="match status" value="1"/>
</dbReference>
<dbReference type="Proteomes" id="UP000257076">
    <property type="component" value="Unassembled WGS sequence"/>
</dbReference>
<sequence>MKSNYSHFIASVIAVPAGLLAWVLSSNIFDIHMFLDVIVGIGGFGASYLPAQRISHHKHLEKLKLTNSEYKYIKEQLAQAKEHTNRLRSSYMNIRSIKDAKMIFEINRIVKTIISSVEEDPRQFYSVQQFFHSNLETAVNTIEKYLYLYKMPGKSKDERIQLHETRLSMLELKRTLQSNLSHMNQRSYQDLNVERDLIKMNSARAKKRQAALDNKLGKEKVNLKQKRHTEKETEKVHRGEGNG</sequence>
<gene>
    <name evidence="3" type="ORF">DFR63_0605</name>
</gene>
<organism evidence="3 4">
    <name type="scientific">Jeotgalicoccus halotolerans</name>
    <dbReference type="NCBI Taxonomy" id="157227"/>
    <lineage>
        <taxon>Bacteria</taxon>
        <taxon>Bacillati</taxon>
        <taxon>Bacillota</taxon>
        <taxon>Bacilli</taxon>
        <taxon>Bacillales</taxon>
        <taxon>Staphylococcaceae</taxon>
        <taxon>Jeotgalicoccus</taxon>
    </lineage>
</organism>
<feature type="compositionally biased region" description="Basic and acidic residues" evidence="1">
    <location>
        <begin position="229"/>
        <end position="243"/>
    </location>
</feature>